<protein>
    <submittedName>
        <fullName evidence="1">Uncharacterized protein</fullName>
    </submittedName>
</protein>
<dbReference type="KEGG" id="hfv:R50_2059"/>
<name>A0A6F8ZIF8_9FIRM</name>
<proteinExistence type="predicted"/>
<dbReference type="Proteomes" id="UP000503399">
    <property type="component" value="Chromosome"/>
</dbReference>
<organism evidence="1 2">
    <name type="scientific">Candidatus Hydrogenisulfobacillus filiaventi</name>
    <dbReference type="NCBI Taxonomy" id="2707344"/>
    <lineage>
        <taxon>Bacteria</taxon>
        <taxon>Bacillati</taxon>
        <taxon>Bacillota</taxon>
        <taxon>Clostridia</taxon>
        <taxon>Eubacteriales</taxon>
        <taxon>Clostridiales Family XVII. Incertae Sedis</taxon>
        <taxon>Candidatus Hydrogenisulfobacillus</taxon>
    </lineage>
</organism>
<sequence length="154" mass="16932">MRLTTPVPLTFPPGDPLRLLAMQHAAEAAWANALLDWRAKGWPLVTARTGWRALPVGSWALRWGQPAVVTVDTPDRLVVYDLAVVLYRTGADTAAVGWRLEARVDRAREIRWAWIGQDDLPAVPRLGAVDWMDVLVSVPVRGRILPPSAAARSG</sequence>
<gene>
    <name evidence="1" type="ORF">R50_2059</name>
</gene>
<accession>A0A6F8ZIF8</accession>
<dbReference type="EMBL" id="LR778114">
    <property type="protein sequence ID" value="CAB1129556.1"/>
    <property type="molecule type" value="Genomic_DNA"/>
</dbReference>
<dbReference type="AlphaFoldDB" id="A0A6F8ZIF8"/>
<evidence type="ECO:0000313" key="2">
    <source>
        <dbReference type="Proteomes" id="UP000503399"/>
    </source>
</evidence>
<reference evidence="1 2" key="1">
    <citation type="submission" date="2020-02" db="EMBL/GenBank/DDBJ databases">
        <authorList>
            <person name="Hogendoorn C."/>
        </authorList>
    </citation>
    <scope>NUCLEOTIDE SEQUENCE [LARGE SCALE GENOMIC DNA]</scope>
    <source>
        <strain evidence="1">R501</strain>
    </source>
</reference>
<evidence type="ECO:0000313" key="1">
    <source>
        <dbReference type="EMBL" id="CAB1129556.1"/>
    </source>
</evidence>
<keyword evidence="2" id="KW-1185">Reference proteome</keyword>